<reference evidence="2 3" key="1">
    <citation type="submission" date="2016-10" db="EMBL/GenBank/DDBJ databases">
        <authorList>
            <person name="de Groot N.N."/>
        </authorList>
    </citation>
    <scope>NUCLEOTIDE SEQUENCE [LARGE SCALE GENOMIC DNA]</scope>
    <source>
        <strain evidence="2 3">DSM 9990</strain>
    </source>
</reference>
<feature type="transmembrane region" description="Helical" evidence="1">
    <location>
        <begin position="29"/>
        <end position="49"/>
    </location>
</feature>
<gene>
    <name evidence="2" type="ORF">SAMN05660836_01151</name>
</gene>
<evidence type="ECO:0000313" key="2">
    <source>
        <dbReference type="EMBL" id="SFM67650.1"/>
    </source>
</evidence>
<name>A0A1I4STH9_9BACT</name>
<keyword evidence="1" id="KW-1133">Transmembrane helix</keyword>
<sequence length="429" mass="47156">MHIPALLKIGFVFAAALLAIRKDIALGHIFMGSSVLLGFIFGMTPLQLLNGIYHALTHPKTLALACVVSMILVLSHSMEKAREMERLLDSFQGLVRNPRLNLVIFPALIGLLPMPGGAIFSAPMVKNIGSRLGLTGAQLSYINYWFRHIWEYWWPLYPGILLTTTLSGIDLWKFIFCTFPLTVVAILSGYLPLGKVIVSGRSENHPSHPPIKPFLKGLIPIAIVIIGGLGLGSVLSIFWPSTWAPVSKELGLISALTVSVVYVWVKNGFTLRECLSVIVQKQLVKMFYMVCSILIFKTILEESHAAGQITDELLSLGIPLMPVCIILPFLMGLITGITIAFVGTSFPILIVLIKSANQANFMLPYLMLALASGFIGVLVSPVHLCLLLSNEYFHTALQPVYRYVAVPCTILFASMVAYFGLLRYFLPPS</sequence>
<dbReference type="InterPro" id="IPR007294">
    <property type="entry name" value="DUF401"/>
</dbReference>
<protein>
    <recommendedName>
        <fullName evidence="4">DUF401 family protein</fullName>
    </recommendedName>
</protein>
<dbReference type="STRING" id="39841.SAMN05660836_01151"/>
<feature type="transmembrane region" description="Helical" evidence="1">
    <location>
        <begin position="98"/>
        <end position="120"/>
    </location>
</feature>
<dbReference type="PANTHER" id="PTHR39556:SF1">
    <property type="entry name" value="PROTEIN, PUTATIVE-RELATED"/>
    <property type="match status" value="1"/>
</dbReference>
<dbReference type="PANTHER" id="PTHR39556">
    <property type="entry name" value="PROTEIN, PUTATIVE-RELATED"/>
    <property type="match status" value="1"/>
</dbReference>
<feature type="transmembrane region" description="Helical" evidence="1">
    <location>
        <begin position="170"/>
        <end position="193"/>
    </location>
</feature>
<keyword evidence="1" id="KW-0472">Membrane</keyword>
<feature type="transmembrane region" description="Helical" evidence="1">
    <location>
        <begin position="365"/>
        <end position="389"/>
    </location>
</feature>
<feature type="transmembrane region" description="Helical" evidence="1">
    <location>
        <begin position="251"/>
        <end position="271"/>
    </location>
</feature>
<dbReference type="Proteomes" id="UP000199611">
    <property type="component" value="Unassembled WGS sequence"/>
</dbReference>
<feature type="transmembrane region" description="Helical" evidence="1">
    <location>
        <begin position="61"/>
        <end position="78"/>
    </location>
</feature>
<dbReference type="EMBL" id="FOUU01000002">
    <property type="protein sequence ID" value="SFM67650.1"/>
    <property type="molecule type" value="Genomic_DNA"/>
</dbReference>
<evidence type="ECO:0000313" key="3">
    <source>
        <dbReference type="Proteomes" id="UP000199611"/>
    </source>
</evidence>
<dbReference type="RefSeq" id="WP_093394148.1">
    <property type="nucleotide sequence ID" value="NZ_FOUU01000002.1"/>
</dbReference>
<feature type="transmembrane region" description="Helical" evidence="1">
    <location>
        <begin position="214"/>
        <end position="239"/>
    </location>
</feature>
<proteinExistence type="predicted"/>
<evidence type="ECO:0000256" key="1">
    <source>
        <dbReference type="SAM" id="Phobius"/>
    </source>
</evidence>
<organism evidence="2 3">
    <name type="scientific">Thermodesulforhabdus norvegica</name>
    <dbReference type="NCBI Taxonomy" id="39841"/>
    <lineage>
        <taxon>Bacteria</taxon>
        <taxon>Pseudomonadati</taxon>
        <taxon>Thermodesulfobacteriota</taxon>
        <taxon>Syntrophobacteria</taxon>
        <taxon>Syntrophobacterales</taxon>
        <taxon>Thermodesulforhabdaceae</taxon>
        <taxon>Thermodesulforhabdus</taxon>
    </lineage>
</organism>
<evidence type="ECO:0008006" key="4">
    <source>
        <dbReference type="Google" id="ProtNLM"/>
    </source>
</evidence>
<dbReference type="OrthoDB" id="367235at2"/>
<keyword evidence="1" id="KW-0812">Transmembrane</keyword>
<feature type="transmembrane region" description="Helical" evidence="1">
    <location>
        <begin position="401"/>
        <end position="426"/>
    </location>
</feature>
<dbReference type="AlphaFoldDB" id="A0A1I4STH9"/>
<feature type="transmembrane region" description="Helical" evidence="1">
    <location>
        <begin position="320"/>
        <end position="353"/>
    </location>
</feature>
<keyword evidence="3" id="KW-1185">Reference proteome</keyword>
<dbReference type="Pfam" id="PF04165">
    <property type="entry name" value="DUF401"/>
    <property type="match status" value="1"/>
</dbReference>
<accession>A0A1I4STH9</accession>